<dbReference type="PANTHER" id="PTHR11142:SF4">
    <property type="entry name" value="PSEUDOURIDYLATE SYNTHASE 1 HOMOLOG"/>
    <property type="match status" value="1"/>
</dbReference>
<protein>
    <recommendedName>
        <fullName evidence="13">Pseudouridylate synthase 1 homolog</fullName>
        <ecNumber evidence="12">5.4.99.12</ecNumber>
    </recommendedName>
    <alternativeName>
        <fullName evidence="14">tRNA pseudouridine synthase 1</fullName>
    </alternativeName>
    <alternativeName>
        <fullName evidence="17">tRNA pseudouridine(38-40) synthase</fullName>
    </alternativeName>
    <alternativeName>
        <fullName evidence="15">tRNA pseudouridylate synthase I</fullName>
    </alternativeName>
    <alternativeName>
        <fullName evidence="16">tRNA-uridine isomerase I</fullName>
    </alternativeName>
</protein>
<dbReference type="EMBL" id="CAXLJL010000378">
    <property type="protein sequence ID" value="CAL5137042.1"/>
    <property type="molecule type" value="Genomic_DNA"/>
</dbReference>
<comment type="similarity">
    <text evidence="3">Belongs to the tRNA pseudouridine synthase TruA family.</text>
</comment>
<evidence type="ECO:0000256" key="4">
    <source>
        <dbReference type="ARBA" id="ARBA00022664"/>
    </source>
</evidence>
<keyword evidence="4" id="KW-0507">mRNA processing</keyword>
<dbReference type="InterPro" id="IPR001406">
    <property type="entry name" value="PsdUridine_synth_TruA"/>
</dbReference>
<evidence type="ECO:0000256" key="13">
    <source>
        <dbReference type="ARBA" id="ARBA00068582"/>
    </source>
</evidence>
<evidence type="ECO:0000256" key="18">
    <source>
        <dbReference type="PIRSR" id="PIRSR641708-1"/>
    </source>
</evidence>
<comment type="catalytic activity">
    <reaction evidence="9">
        <text>uridine(38/39/40) in tRNA = pseudouridine(38/39/40) in tRNA</text>
        <dbReference type="Rhea" id="RHEA:22376"/>
        <dbReference type="Rhea" id="RHEA-COMP:10085"/>
        <dbReference type="Rhea" id="RHEA-COMP:10087"/>
        <dbReference type="ChEBI" id="CHEBI:65314"/>
        <dbReference type="ChEBI" id="CHEBI:65315"/>
        <dbReference type="EC" id="5.4.99.12"/>
    </reaction>
</comment>
<dbReference type="InterPro" id="IPR020097">
    <property type="entry name" value="PsdUridine_synth_TruA_a/b_dom"/>
</dbReference>
<keyword evidence="5" id="KW-0819">tRNA processing</keyword>
<dbReference type="GO" id="GO:0003723">
    <property type="term" value="F:RNA binding"/>
    <property type="evidence" value="ECO:0007669"/>
    <property type="project" value="InterPro"/>
</dbReference>
<proteinExistence type="inferred from homology"/>
<feature type="active site" description="Nucleophile" evidence="18">
    <location>
        <position position="118"/>
    </location>
</feature>
<organism evidence="22 23">
    <name type="scientific">Calicophoron daubneyi</name>
    <name type="common">Rumen fluke</name>
    <name type="synonym">Paramphistomum daubneyi</name>
    <dbReference type="NCBI Taxonomy" id="300641"/>
    <lineage>
        <taxon>Eukaryota</taxon>
        <taxon>Metazoa</taxon>
        <taxon>Spiralia</taxon>
        <taxon>Lophotrochozoa</taxon>
        <taxon>Platyhelminthes</taxon>
        <taxon>Trematoda</taxon>
        <taxon>Digenea</taxon>
        <taxon>Plagiorchiida</taxon>
        <taxon>Pronocephalata</taxon>
        <taxon>Paramphistomoidea</taxon>
        <taxon>Paramphistomidae</taxon>
        <taxon>Calicophoron</taxon>
    </lineage>
</organism>
<evidence type="ECO:0000256" key="12">
    <source>
        <dbReference type="ARBA" id="ARBA00066509"/>
    </source>
</evidence>
<dbReference type="GO" id="GO:0005634">
    <property type="term" value="C:nucleus"/>
    <property type="evidence" value="ECO:0007669"/>
    <property type="project" value="UniProtKB-SubCell"/>
</dbReference>
<dbReference type="InterPro" id="IPR020094">
    <property type="entry name" value="TruA/RsuA/RluB/E/F_N"/>
</dbReference>
<dbReference type="InterPro" id="IPR041708">
    <property type="entry name" value="PUS1/PUS2-like"/>
</dbReference>
<evidence type="ECO:0000256" key="16">
    <source>
        <dbReference type="ARBA" id="ARBA00080849"/>
    </source>
</evidence>
<keyword evidence="7" id="KW-0539">Nucleus</keyword>
<gene>
    <name evidence="22" type="ORF">CDAUBV1_LOCUS11317</name>
</gene>
<dbReference type="GO" id="GO:0160147">
    <property type="term" value="F:tRNA pseudouridine(38-40) synthase activity"/>
    <property type="evidence" value="ECO:0007669"/>
    <property type="project" value="UniProtKB-EC"/>
</dbReference>
<feature type="binding site" evidence="19">
    <location>
        <position position="173"/>
    </location>
    <ligand>
        <name>substrate</name>
    </ligand>
</feature>
<dbReference type="CDD" id="cd02568">
    <property type="entry name" value="PseudoU_synth_PUS1_PUS2"/>
    <property type="match status" value="1"/>
</dbReference>
<evidence type="ECO:0000256" key="9">
    <source>
        <dbReference type="ARBA" id="ARBA00052184"/>
    </source>
</evidence>
<evidence type="ECO:0000313" key="23">
    <source>
        <dbReference type="Proteomes" id="UP001497525"/>
    </source>
</evidence>
<evidence type="ECO:0000256" key="15">
    <source>
        <dbReference type="ARBA" id="ARBA00079087"/>
    </source>
</evidence>
<dbReference type="GO" id="GO:1990481">
    <property type="term" value="P:mRNA pseudouridine synthesis"/>
    <property type="evidence" value="ECO:0007669"/>
    <property type="project" value="TreeGrafter"/>
</dbReference>
<accession>A0AAV2TKV8</accession>
<dbReference type="Gene3D" id="3.30.70.660">
    <property type="entry name" value="Pseudouridine synthase I, catalytic domain, C-terminal subdomain"/>
    <property type="match status" value="1"/>
</dbReference>
<dbReference type="SUPFAM" id="SSF55120">
    <property type="entry name" value="Pseudouridine synthase"/>
    <property type="match status" value="1"/>
</dbReference>
<evidence type="ECO:0000256" key="20">
    <source>
        <dbReference type="SAM" id="MobiDB-lite"/>
    </source>
</evidence>
<comment type="subcellular location">
    <subcellularLocation>
        <location evidence="2">Nucleus</location>
    </subcellularLocation>
</comment>
<dbReference type="GO" id="GO:0031119">
    <property type="term" value="P:tRNA pseudouridine synthesis"/>
    <property type="evidence" value="ECO:0007669"/>
    <property type="project" value="InterPro"/>
</dbReference>
<evidence type="ECO:0000256" key="3">
    <source>
        <dbReference type="ARBA" id="ARBA00009375"/>
    </source>
</evidence>
<feature type="region of interest" description="Disordered" evidence="20">
    <location>
        <begin position="379"/>
        <end position="425"/>
    </location>
</feature>
<dbReference type="Proteomes" id="UP001497525">
    <property type="component" value="Unassembled WGS sequence"/>
</dbReference>
<comment type="catalytic activity">
    <reaction evidence="1">
        <text>a uridine in mRNA = a pseudouridine in mRNA</text>
        <dbReference type="Rhea" id="RHEA:56644"/>
        <dbReference type="Rhea" id="RHEA-COMP:14658"/>
        <dbReference type="Rhea" id="RHEA-COMP:14659"/>
        <dbReference type="ChEBI" id="CHEBI:65314"/>
        <dbReference type="ChEBI" id="CHEBI:65315"/>
    </reaction>
</comment>
<evidence type="ECO:0000256" key="7">
    <source>
        <dbReference type="ARBA" id="ARBA00023242"/>
    </source>
</evidence>
<comment type="caution">
    <text evidence="22">The sequence shown here is derived from an EMBL/GenBank/DDBJ whole genome shotgun (WGS) entry which is preliminary data.</text>
</comment>
<dbReference type="InterPro" id="IPR020103">
    <property type="entry name" value="PsdUridine_synth_cat_dom_sf"/>
</dbReference>
<dbReference type="Pfam" id="PF01416">
    <property type="entry name" value="PseudoU_synth_1"/>
    <property type="match status" value="1"/>
</dbReference>
<evidence type="ECO:0000256" key="5">
    <source>
        <dbReference type="ARBA" id="ARBA00022694"/>
    </source>
</evidence>
<dbReference type="PANTHER" id="PTHR11142">
    <property type="entry name" value="PSEUDOURIDYLATE SYNTHASE"/>
    <property type="match status" value="1"/>
</dbReference>
<evidence type="ECO:0000256" key="10">
    <source>
        <dbReference type="ARBA" id="ARBA00053709"/>
    </source>
</evidence>
<evidence type="ECO:0000313" key="22">
    <source>
        <dbReference type="EMBL" id="CAL5137042.1"/>
    </source>
</evidence>
<evidence type="ECO:0000259" key="21">
    <source>
        <dbReference type="Pfam" id="PF01416"/>
    </source>
</evidence>
<evidence type="ECO:0000256" key="19">
    <source>
        <dbReference type="PIRSR" id="PIRSR641708-2"/>
    </source>
</evidence>
<evidence type="ECO:0000256" key="6">
    <source>
        <dbReference type="ARBA" id="ARBA00023235"/>
    </source>
</evidence>
<dbReference type="NCBIfam" id="TIGR00071">
    <property type="entry name" value="hisT_truA"/>
    <property type="match status" value="1"/>
</dbReference>
<dbReference type="AlphaFoldDB" id="A0AAV2TKV8"/>
<keyword evidence="6" id="KW-0413">Isomerase</keyword>
<comment type="subunit">
    <text evidence="11">Monomer. Forms a complex with RARG and the SRA1 RNA in the nucleus.</text>
</comment>
<evidence type="ECO:0000256" key="8">
    <source>
        <dbReference type="ARBA" id="ARBA00036943"/>
    </source>
</evidence>
<dbReference type="EC" id="5.4.99.12" evidence="12"/>
<evidence type="ECO:0000256" key="1">
    <source>
        <dbReference type="ARBA" id="ARBA00001166"/>
    </source>
</evidence>
<dbReference type="Gene3D" id="3.30.70.580">
    <property type="entry name" value="Pseudouridine synthase I, catalytic domain, N-terminal subdomain"/>
    <property type="match status" value="1"/>
</dbReference>
<evidence type="ECO:0000256" key="2">
    <source>
        <dbReference type="ARBA" id="ARBA00004123"/>
    </source>
</evidence>
<dbReference type="FunFam" id="3.30.70.660:FF:000002">
    <property type="entry name" value="tRNA pseudouridine synthase"/>
    <property type="match status" value="1"/>
</dbReference>
<evidence type="ECO:0000256" key="11">
    <source>
        <dbReference type="ARBA" id="ARBA00064589"/>
    </source>
</evidence>
<evidence type="ECO:0000256" key="14">
    <source>
        <dbReference type="ARBA" id="ARBA00075153"/>
    </source>
</evidence>
<dbReference type="GO" id="GO:0006397">
    <property type="term" value="P:mRNA processing"/>
    <property type="evidence" value="ECO:0007669"/>
    <property type="project" value="UniProtKB-KW"/>
</dbReference>
<comment type="function">
    <text evidence="10">Pseudouridylate synthase that catalyzes pseudouridylation of tRNAs and mRNAs. Acts on positions 27/28 in the anticodon stem and also positions 34 and 36 in the anticodon of an intron containing tRNA. Also catalyzes pseudouridylation of mRNAs: mediates pseudouridylation of mRNAs with the consensus sequence 5'-UGUAG-3'. Acts as a regulator of pre-mRNA splicing by mediating pseudouridylation of pre-mRNAs at locations associated with alternatively spliced regions. Pseudouridylation of pre-mRNAs near splice sites directly regulates mRNA splicing and mRNA 3'-end processing. Involved in regulation of nuclear receptor activity through pseudouridylation of SRA1 mRNA.</text>
</comment>
<evidence type="ECO:0000256" key="17">
    <source>
        <dbReference type="ARBA" id="ARBA00081344"/>
    </source>
</evidence>
<feature type="domain" description="Pseudouridine synthase I TruA alpha/beta" evidence="21">
    <location>
        <begin position="213"/>
        <end position="315"/>
    </location>
</feature>
<dbReference type="InterPro" id="IPR020095">
    <property type="entry name" value="PsdUridine_synth_TruA_C"/>
</dbReference>
<comment type="catalytic activity">
    <reaction evidence="8">
        <text>a uridine in tRNA = a pseudouridine in tRNA</text>
        <dbReference type="Rhea" id="RHEA:54572"/>
        <dbReference type="Rhea" id="RHEA-COMP:13339"/>
        <dbReference type="Rhea" id="RHEA-COMP:13934"/>
        <dbReference type="ChEBI" id="CHEBI:65314"/>
        <dbReference type="ChEBI" id="CHEBI:65315"/>
    </reaction>
</comment>
<reference evidence="22" key="1">
    <citation type="submission" date="2024-06" db="EMBL/GenBank/DDBJ databases">
        <authorList>
            <person name="Liu X."/>
            <person name="Lenzi L."/>
            <person name="Haldenby T S."/>
            <person name="Uol C."/>
        </authorList>
    </citation>
    <scope>NUCLEOTIDE SEQUENCE</scope>
</reference>
<sequence length="425" mass="48131">MPGRFSRFTVVLQKIVMSVAEKIENLLPSKRPLPDTQDCRLPAKSICLDSALDARKGRKMFAILMMYSGWGYYGMQRSPTFPTIEGELGKALVTCGYMNNLSGEEYKNAEFQRASKTDKSVSALGQVCCMLLPADEDVKSRLNEALPSHIRILDVIRSTRRFSPKRSCSHRVYDYLFPTFALAPLDLPGDDVGHWSYRVSAERLTRTNEILGRFVGTRNYYNFTSGRAHTDRSCNRYIISAECMPPFLYGDHEYAIVRIVGQSFVLHQIRKMIGLMIAIVRGHTTEAIFDTVFTSDRIDVPKAPALGLMLNRVDYTVYNKKFGEDGIHQAIDWSKYEEEIARFKSKFVYDHIAKVEVEERSMLEWLAVLPKHRYMRELSVQPSSPADSPSPVPSKEGNVAQVDPSLSPQKQTSVEDEQALSAASR</sequence>
<name>A0AAV2TKV8_CALDB</name>
<dbReference type="FunFam" id="3.30.70.580:FF:000002">
    <property type="entry name" value="tRNA pseudouridine synthase"/>
    <property type="match status" value="1"/>
</dbReference>